<reference evidence="2" key="1">
    <citation type="submission" date="2016-01" db="EMBL/GenBank/DDBJ databases">
        <authorList>
            <person name="Peeters C."/>
        </authorList>
    </citation>
    <scope>NUCLEOTIDE SEQUENCE</scope>
    <source>
        <strain evidence="2">LMG 29322</strain>
    </source>
</reference>
<dbReference type="Pfam" id="PF00117">
    <property type="entry name" value="GATase"/>
    <property type="match status" value="1"/>
</dbReference>
<dbReference type="PROSITE" id="PS51273">
    <property type="entry name" value="GATASE_TYPE_1"/>
    <property type="match status" value="1"/>
</dbReference>
<sequence>MNVTIIQHAPASGPGLIASFIESKGWNWRAVTPDEIDEQGLVEKSDAFVSLGAAAHVYETQIDWVVRERRLMRQLLQDKVPVFGVCFGAQLIAIEGGGNVVPTGGRFEAWTANDTVAVETWRGEWMRFHGDSISVRPGVEVLASENGIIQGIRDGNAVGAQFHPEVNSTVLRAWGTHPFFEEPERKIRLYAAIDFAEENAKAIEQRAYALFDLSFNMMLGKA</sequence>
<accession>A0A158CJB8</accession>
<evidence type="ECO:0000313" key="2">
    <source>
        <dbReference type="EMBL" id="SAK82371.1"/>
    </source>
</evidence>
<dbReference type="PANTHER" id="PTHR42695">
    <property type="entry name" value="GLUTAMINE AMIDOTRANSFERASE YLR126C-RELATED"/>
    <property type="match status" value="1"/>
</dbReference>
<dbReference type="EC" id="6.3.5.2" evidence="2"/>
<name>A0A158CJB8_9BURK</name>
<dbReference type="InterPro" id="IPR017926">
    <property type="entry name" value="GATASE"/>
</dbReference>
<dbReference type="GO" id="GO:0005829">
    <property type="term" value="C:cytosol"/>
    <property type="evidence" value="ECO:0007669"/>
    <property type="project" value="TreeGrafter"/>
</dbReference>
<dbReference type="STRING" id="1777140.AWB79_05475"/>
<organism evidence="2 3">
    <name type="scientific">Caballeronia hypogeia</name>
    <dbReference type="NCBI Taxonomy" id="1777140"/>
    <lineage>
        <taxon>Bacteria</taxon>
        <taxon>Pseudomonadati</taxon>
        <taxon>Pseudomonadota</taxon>
        <taxon>Betaproteobacteria</taxon>
        <taxon>Burkholderiales</taxon>
        <taxon>Burkholderiaceae</taxon>
        <taxon>Caballeronia</taxon>
    </lineage>
</organism>
<keyword evidence="3" id="KW-1185">Reference proteome</keyword>
<proteinExistence type="predicted"/>
<dbReference type="RefSeq" id="WP_061170554.1">
    <property type="nucleotide sequence ID" value="NZ_FCOA02000023.1"/>
</dbReference>
<comment type="caution">
    <text evidence="2">The sequence shown here is derived from an EMBL/GenBank/DDBJ whole genome shotgun (WGS) entry which is preliminary data.</text>
</comment>
<keyword evidence="2" id="KW-0436">Ligase</keyword>
<dbReference type="Proteomes" id="UP000054851">
    <property type="component" value="Unassembled WGS sequence"/>
</dbReference>
<evidence type="ECO:0000259" key="1">
    <source>
        <dbReference type="Pfam" id="PF00117"/>
    </source>
</evidence>
<dbReference type="SUPFAM" id="SSF52317">
    <property type="entry name" value="Class I glutamine amidotransferase-like"/>
    <property type="match status" value="1"/>
</dbReference>
<dbReference type="GO" id="GO:0003922">
    <property type="term" value="F:GMP synthase (glutamine-hydrolyzing) activity"/>
    <property type="evidence" value="ECO:0007669"/>
    <property type="project" value="UniProtKB-EC"/>
</dbReference>
<gene>
    <name evidence="2" type="primary">guaA</name>
    <name evidence="2" type="ORF">AWB79_05475</name>
</gene>
<dbReference type="OrthoDB" id="9813383at2"/>
<evidence type="ECO:0000313" key="3">
    <source>
        <dbReference type="Proteomes" id="UP000054851"/>
    </source>
</evidence>
<dbReference type="EMBL" id="FCOA02000023">
    <property type="protein sequence ID" value="SAK82371.1"/>
    <property type="molecule type" value="Genomic_DNA"/>
</dbReference>
<feature type="domain" description="Glutamine amidotransferase" evidence="1">
    <location>
        <begin position="67"/>
        <end position="170"/>
    </location>
</feature>
<dbReference type="PANTHER" id="PTHR42695:SF5">
    <property type="entry name" value="GLUTAMINE AMIDOTRANSFERASE YLR126C-RELATED"/>
    <property type="match status" value="1"/>
</dbReference>
<dbReference type="Gene3D" id="3.40.50.880">
    <property type="match status" value="1"/>
</dbReference>
<protein>
    <submittedName>
        <fullName evidence="2">GMP synthase [glutamine-hydrolyzing]</fullName>
        <ecNumber evidence="2">6.3.5.2</ecNumber>
    </submittedName>
</protein>
<dbReference type="AlphaFoldDB" id="A0A158CJB8"/>
<dbReference type="InterPro" id="IPR029062">
    <property type="entry name" value="Class_I_gatase-like"/>
</dbReference>
<dbReference type="InterPro" id="IPR044992">
    <property type="entry name" value="ChyE-like"/>
</dbReference>